<organism evidence="1 2">
    <name type="scientific">Deinococcus hopiensis KR-140</name>
    <dbReference type="NCBI Taxonomy" id="695939"/>
    <lineage>
        <taxon>Bacteria</taxon>
        <taxon>Thermotogati</taxon>
        <taxon>Deinococcota</taxon>
        <taxon>Deinococci</taxon>
        <taxon>Deinococcales</taxon>
        <taxon>Deinococcaceae</taxon>
        <taxon>Deinococcus</taxon>
    </lineage>
</organism>
<gene>
    <name evidence="1" type="ORF">SAMN00790413_00640</name>
</gene>
<sequence>MFIRLLPGTWGNRPGFLTFVTVSVWTFRPPMYTEPNER</sequence>
<proteinExistence type="predicted"/>
<dbReference type="EMBL" id="FWWU01000009">
    <property type="protein sequence ID" value="SMB90075.1"/>
    <property type="molecule type" value="Genomic_DNA"/>
</dbReference>
<keyword evidence="2" id="KW-1185">Reference proteome</keyword>
<accession>A0A1W1V9V8</accession>
<protein>
    <submittedName>
        <fullName evidence="1">Uncharacterized protein</fullName>
    </submittedName>
</protein>
<evidence type="ECO:0000313" key="2">
    <source>
        <dbReference type="Proteomes" id="UP000192582"/>
    </source>
</evidence>
<reference evidence="1 2" key="1">
    <citation type="submission" date="2017-04" db="EMBL/GenBank/DDBJ databases">
        <authorList>
            <person name="Afonso C.L."/>
            <person name="Miller P.J."/>
            <person name="Scott M.A."/>
            <person name="Spackman E."/>
            <person name="Goraichik I."/>
            <person name="Dimitrov K.M."/>
            <person name="Suarez D.L."/>
            <person name="Swayne D.E."/>
        </authorList>
    </citation>
    <scope>NUCLEOTIDE SEQUENCE [LARGE SCALE GENOMIC DNA]</scope>
    <source>
        <strain evidence="1 2">KR-140</strain>
    </source>
</reference>
<evidence type="ECO:0000313" key="1">
    <source>
        <dbReference type="EMBL" id="SMB90075.1"/>
    </source>
</evidence>
<dbReference type="AlphaFoldDB" id="A0A1W1V9V8"/>
<dbReference type="Proteomes" id="UP000192582">
    <property type="component" value="Unassembled WGS sequence"/>
</dbReference>
<dbReference type="STRING" id="695939.SAMN00790413_00640"/>
<name>A0A1W1V9V8_9DEIO</name>